<dbReference type="KEGG" id="agy:ATC03_11680"/>
<dbReference type="PANTHER" id="PTHR32251:SF23">
    <property type="entry name" value="3-OXO-5-ALPHA-STEROID 4-DEHYDROGENASE (DUF1295)"/>
    <property type="match status" value="1"/>
</dbReference>
<evidence type="ECO:0000256" key="1">
    <source>
        <dbReference type="SAM" id="Phobius"/>
    </source>
</evidence>
<dbReference type="STRING" id="453304.ATC03_11680"/>
<dbReference type="InterPro" id="IPR010721">
    <property type="entry name" value="UstE-like"/>
</dbReference>
<gene>
    <name evidence="2" type="ORF">ATC03_11680</name>
</gene>
<feature type="transmembrane region" description="Helical" evidence="1">
    <location>
        <begin position="205"/>
        <end position="232"/>
    </location>
</feature>
<protein>
    <recommendedName>
        <fullName evidence="4">Steroid 5-alpha reductase C-terminal domain-containing protein</fullName>
    </recommendedName>
</protein>
<proteinExistence type="predicted"/>
<feature type="transmembrane region" description="Helical" evidence="1">
    <location>
        <begin position="34"/>
        <end position="52"/>
    </location>
</feature>
<keyword evidence="1" id="KW-1133">Transmembrane helix</keyword>
<sequence>MTALAVCLVLCAAITAATWILSLITNEHSWVDRIWSIAPIAYVWVFAASSGFDPRLVLMALLVTAWGARLTFNFARKGGYRPGGEDYRWAVLRERMPRLGFAAFNLFFISIYQNALILLITLPALTVAEAAGTPLGIWDVVLAVMFLGFLVGETIADEQQWRFHRWKATERAAGRTPTPGFLQSGLFAVSRHPNFFFEQAQWWTFYGFAIAATGAWLHWSIAGAVLLTLLFAGSTVFTESISRGRYADYDAYRSRVSAVVPWFPRATRAEASVTAGR</sequence>
<feature type="transmembrane region" description="Helical" evidence="1">
    <location>
        <begin position="102"/>
        <end position="125"/>
    </location>
</feature>
<reference evidence="2 3" key="1">
    <citation type="journal article" date="2016" name="Int. J. Syst. Evol. Microbiol.">
        <title>Agromyces aureus sp. nov., isolated from the rhizosphere of Salix caprea L. grown in a heavy-metal-contaminated soil.</title>
        <authorList>
            <person name="Corretto E."/>
            <person name="Antonielli L."/>
            <person name="Sessitsch A."/>
            <person name="Compant S."/>
            <person name="Gorfer M."/>
            <person name="Kuffner M."/>
            <person name="Brader G."/>
        </authorList>
    </citation>
    <scope>NUCLEOTIDE SEQUENCE [LARGE SCALE GENOMIC DNA]</scope>
    <source>
        <strain evidence="2 3">AR33</strain>
    </source>
</reference>
<keyword evidence="1" id="KW-0472">Membrane</keyword>
<dbReference type="EMBL" id="CP013979">
    <property type="protein sequence ID" value="ANJ27285.1"/>
    <property type="molecule type" value="Genomic_DNA"/>
</dbReference>
<dbReference type="OrthoDB" id="9779233at2"/>
<keyword evidence="3" id="KW-1185">Reference proteome</keyword>
<dbReference type="RefSeq" id="WP_067877190.1">
    <property type="nucleotide sequence ID" value="NZ_CP013979.1"/>
</dbReference>
<organism evidence="2 3">
    <name type="scientific">Agromyces aureus</name>
    <dbReference type="NCBI Taxonomy" id="453304"/>
    <lineage>
        <taxon>Bacteria</taxon>
        <taxon>Bacillati</taxon>
        <taxon>Actinomycetota</taxon>
        <taxon>Actinomycetes</taxon>
        <taxon>Micrococcales</taxon>
        <taxon>Microbacteriaceae</taxon>
        <taxon>Agromyces</taxon>
    </lineage>
</organism>
<evidence type="ECO:0000313" key="3">
    <source>
        <dbReference type="Proteomes" id="UP000078437"/>
    </source>
</evidence>
<feature type="transmembrane region" description="Helical" evidence="1">
    <location>
        <begin position="137"/>
        <end position="156"/>
    </location>
</feature>
<name>A0A191WG64_9MICO</name>
<accession>A0A191WG64</accession>
<evidence type="ECO:0000313" key="2">
    <source>
        <dbReference type="EMBL" id="ANJ27285.1"/>
    </source>
</evidence>
<dbReference type="GO" id="GO:0016020">
    <property type="term" value="C:membrane"/>
    <property type="evidence" value="ECO:0007669"/>
    <property type="project" value="TreeGrafter"/>
</dbReference>
<reference evidence="3" key="2">
    <citation type="submission" date="2016-01" db="EMBL/GenBank/DDBJ databases">
        <title>Complete genome sequence of Agromyces aureus AR33T and comparison with related organisms.</title>
        <authorList>
            <person name="Corretto E."/>
            <person name="Antonielli L."/>
            <person name="Sessitsch A."/>
            <person name="Brader G."/>
        </authorList>
    </citation>
    <scope>NUCLEOTIDE SEQUENCE [LARGE SCALE GENOMIC DNA]</scope>
    <source>
        <strain evidence="3">AR33</strain>
    </source>
</reference>
<dbReference type="PANTHER" id="PTHR32251">
    <property type="entry name" value="3-OXO-5-ALPHA-STEROID 4-DEHYDROGENASE"/>
    <property type="match status" value="1"/>
</dbReference>
<evidence type="ECO:0008006" key="4">
    <source>
        <dbReference type="Google" id="ProtNLM"/>
    </source>
</evidence>
<keyword evidence="1" id="KW-0812">Transmembrane</keyword>
<dbReference type="Gene3D" id="1.20.120.1630">
    <property type="match status" value="1"/>
</dbReference>
<dbReference type="Proteomes" id="UP000078437">
    <property type="component" value="Chromosome"/>
</dbReference>
<dbReference type="AlphaFoldDB" id="A0A191WG64"/>
<dbReference type="Pfam" id="PF06966">
    <property type="entry name" value="DUF1295"/>
    <property type="match status" value="1"/>
</dbReference>